<feature type="compositionally biased region" description="Polar residues" evidence="6">
    <location>
        <begin position="181"/>
        <end position="200"/>
    </location>
</feature>
<evidence type="ECO:0000256" key="3">
    <source>
        <dbReference type="ARBA" id="ARBA00022989"/>
    </source>
</evidence>
<feature type="region of interest" description="Disordered" evidence="6">
    <location>
        <begin position="245"/>
        <end position="267"/>
    </location>
</feature>
<name>A0A0G2EM70_9PEZI</name>
<dbReference type="PANTHER" id="PTHR33048:SF47">
    <property type="entry name" value="INTEGRAL MEMBRANE PROTEIN-RELATED"/>
    <property type="match status" value="1"/>
</dbReference>
<feature type="region of interest" description="Disordered" evidence="6">
    <location>
        <begin position="160"/>
        <end position="226"/>
    </location>
</feature>
<proteinExistence type="inferred from homology"/>
<keyword evidence="4 7" id="KW-0472">Membrane</keyword>
<dbReference type="InterPro" id="IPR049326">
    <property type="entry name" value="Rhodopsin_dom_fungi"/>
</dbReference>
<feature type="transmembrane region" description="Helical" evidence="7">
    <location>
        <begin position="76"/>
        <end position="98"/>
    </location>
</feature>
<dbReference type="Pfam" id="PF20684">
    <property type="entry name" value="Fung_rhodopsin"/>
    <property type="match status" value="1"/>
</dbReference>
<feature type="chain" id="PRO_5002543659" evidence="8">
    <location>
        <begin position="21"/>
        <end position="357"/>
    </location>
</feature>
<dbReference type="GO" id="GO:0016020">
    <property type="term" value="C:membrane"/>
    <property type="evidence" value="ECO:0007669"/>
    <property type="project" value="UniProtKB-SubCell"/>
</dbReference>
<feature type="transmembrane region" description="Helical" evidence="7">
    <location>
        <begin position="39"/>
        <end position="64"/>
    </location>
</feature>
<gene>
    <name evidence="10" type="ORF">UCDDS831_g02987</name>
</gene>
<dbReference type="InterPro" id="IPR052337">
    <property type="entry name" value="SAT4-like"/>
</dbReference>
<comment type="caution">
    <text evidence="10">The sequence shown here is derived from an EMBL/GenBank/DDBJ whole genome shotgun (WGS) entry which is preliminary data.</text>
</comment>
<reference evidence="10 11" key="1">
    <citation type="submission" date="2015-03" db="EMBL/GenBank/DDBJ databases">
        <authorList>
            <person name="Morales-Cruz A."/>
            <person name="Amrine K.C."/>
            <person name="Cantu D."/>
        </authorList>
    </citation>
    <scope>NUCLEOTIDE SEQUENCE [LARGE SCALE GENOMIC DNA]</scope>
    <source>
        <strain evidence="10">DS831</strain>
    </source>
</reference>
<protein>
    <submittedName>
        <fullName evidence="10">Putative integral membrane protein</fullName>
    </submittedName>
</protein>
<comment type="similarity">
    <text evidence="5">Belongs to the SAT4 family.</text>
</comment>
<feature type="transmembrane region" description="Helical" evidence="7">
    <location>
        <begin position="118"/>
        <end position="141"/>
    </location>
</feature>
<evidence type="ECO:0000313" key="11">
    <source>
        <dbReference type="Proteomes" id="UP000034182"/>
    </source>
</evidence>
<organism evidence="10 11">
    <name type="scientific">Diplodia seriata</name>
    <dbReference type="NCBI Taxonomy" id="420778"/>
    <lineage>
        <taxon>Eukaryota</taxon>
        <taxon>Fungi</taxon>
        <taxon>Dikarya</taxon>
        <taxon>Ascomycota</taxon>
        <taxon>Pezizomycotina</taxon>
        <taxon>Dothideomycetes</taxon>
        <taxon>Dothideomycetes incertae sedis</taxon>
        <taxon>Botryosphaeriales</taxon>
        <taxon>Botryosphaeriaceae</taxon>
        <taxon>Diplodia</taxon>
    </lineage>
</organism>
<evidence type="ECO:0000256" key="8">
    <source>
        <dbReference type="SAM" id="SignalP"/>
    </source>
</evidence>
<evidence type="ECO:0000256" key="1">
    <source>
        <dbReference type="ARBA" id="ARBA00004141"/>
    </source>
</evidence>
<evidence type="ECO:0000256" key="5">
    <source>
        <dbReference type="ARBA" id="ARBA00038359"/>
    </source>
</evidence>
<feature type="region of interest" description="Disordered" evidence="6">
    <location>
        <begin position="285"/>
        <end position="344"/>
    </location>
</feature>
<reference evidence="10 11" key="2">
    <citation type="submission" date="2015-05" db="EMBL/GenBank/DDBJ databases">
        <title>Distinctive expansion of gene families associated with plant cell wall degradation and secondary metabolism in the genomes of grapevine trunk pathogens.</title>
        <authorList>
            <person name="Lawrence D.P."/>
            <person name="Travadon R."/>
            <person name="Rolshausen P.E."/>
            <person name="Baumgartner K."/>
        </authorList>
    </citation>
    <scope>NUCLEOTIDE SEQUENCE [LARGE SCALE GENOMIC DNA]</scope>
    <source>
        <strain evidence="10">DS831</strain>
    </source>
</reference>
<dbReference type="EMBL" id="LAQI01000068">
    <property type="protein sequence ID" value="KKY23256.1"/>
    <property type="molecule type" value="Genomic_DNA"/>
</dbReference>
<keyword evidence="8" id="KW-0732">Signal</keyword>
<comment type="subcellular location">
    <subcellularLocation>
        <location evidence="1">Membrane</location>
        <topology evidence="1">Multi-pass membrane protein</topology>
    </subcellularLocation>
</comment>
<feature type="signal peptide" evidence="8">
    <location>
        <begin position="1"/>
        <end position="20"/>
    </location>
</feature>
<dbReference type="PANTHER" id="PTHR33048">
    <property type="entry name" value="PTH11-LIKE INTEGRAL MEMBRANE PROTEIN (AFU_ORTHOLOGUE AFUA_5G11245)"/>
    <property type="match status" value="1"/>
</dbReference>
<keyword evidence="3 7" id="KW-1133">Transmembrane helix</keyword>
<dbReference type="AlphaFoldDB" id="A0A0G2EM70"/>
<dbReference type="Proteomes" id="UP000034182">
    <property type="component" value="Unassembled WGS sequence"/>
</dbReference>
<evidence type="ECO:0000256" key="4">
    <source>
        <dbReference type="ARBA" id="ARBA00023136"/>
    </source>
</evidence>
<feature type="compositionally biased region" description="Acidic residues" evidence="6">
    <location>
        <begin position="324"/>
        <end position="336"/>
    </location>
</feature>
<evidence type="ECO:0000259" key="9">
    <source>
        <dbReference type="Pfam" id="PF20684"/>
    </source>
</evidence>
<evidence type="ECO:0000313" key="10">
    <source>
        <dbReference type="EMBL" id="KKY23256.1"/>
    </source>
</evidence>
<evidence type="ECO:0000256" key="6">
    <source>
        <dbReference type="SAM" id="MobiDB-lite"/>
    </source>
</evidence>
<evidence type="ECO:0000256" key="2">
    <source>
        <dbReference type="ARBA" id="ARBA00022692"/>
    </source>
</evidence>
<accession>A0A0G2EM70</accession>
<sequence>MLTFVTVRLLTSVVVQIAQCQPVHRYWQVELRPHGCINIGLWIMVNSYLNAFTDIILFLLPMPLIYKLQIHIKQKAAISIIFFTGLIPVAASIVRSVHLTQSYEDRRQWLVRDTSWRWSLIPFWSHVETTLGIVAACIPALKPLLKAIYRRLGIRTSTAKSTNASKSVGSSASPNIAAPGTKTNSRITSPVSLQRPSINLGTSGRNSGDGGNGKSNKGSSLPPFFRHQRRINDNKADDGVAMLDYSPRAAGNKNNKNNNNAKPKNASAATAAAAVAAAVAAAKEKEEQTSYPFRPPPTPLPSYSTTNAVSAHSTDNNNDNNNDNNDDIDEEEDEAISDSSLEDYFRTHLGGSSSYFA</sequence>
<keyword evidence="2 7" id="KW-0812">Transmembrane</keyword>
<evidence type="ECO:0000256" key="7">
    <source>
        <dbReference type="SAM" id="Phobius"/>
    </source>
</evidence>
<feature type="compositionally biased region" description="Low complexity" evidence="6">
    <location>
        <begin position="249"/>
        <end position="267"/>
    </location>
</feature>
<feature type="domain" description="Rhodopsin" evidence="9">
    <location>
        <begin position="1"/>
        <end position="146"/>
    </location>
</feature>